<proteinExistence type="inferred from homology"/>
<feature type="domain" description="Multidrug resistance protein MdtA-like C-terminal permuted SH3" evidence="6">
    <location>
        <begin position="456"/>
        <end position="513"/>
    </location>
</feature>
<sequence length="519" mass="56151">MYFMNKKILFTALGTLIALAISGIFLMQRLNAPSYTLAVAKRGDIVQEVSASGKVESPTQIDLRFKGSGKLVFLNARVGDKISAGKLLAKQDTTQLDAQVKEMQAGIDLQKAKLSQLLSGASPEDVSISETAVYNAEQSLLDAKKNMIDRLQGAYTRSDDAVRARSDQLFDNPKTSNPQLLFSFPFDMQLERAVLEARVGIEVTLNEWAGSLAEVSAESDLVLATTLAKKNTSQVKAFLVNEALMVNALTPSSKITQATIDKWKTDISTARTNVDIALSNLLLAEENLQMKESALHIAENQLTLKTAPARSSDIAVYQAQIIQAEASLTRTEAQRRDLTISAPVSSMVTNVRGEVGEVVGADIIVVSLAAGGALQIQLNVVEDKIVNVRIGQKARITFDAIEDEEFSGKVVTIDPVETIIGGAVYYQTTILFDKVDERIRSGMTANVWINTAISEDALFVPASAVQSKDGKKIVQTLTDGQVTETEVHTGIENDVGMIEIISGLFDGDQVILGAEKKQK</sequence>
<dbReference type="InterPro" id="IPR006143">
    <property type="entry name" value="RND_pump_MFP"/>
</dbReference>
<organism evidence="7 8">
    <name type="scientific">Candidatus Lloydbacteria bacterium RIFCSPHIGHO2_01_FULL_49_22</name>
    <dbReference type="NCBI Taxonomy" id="1798658"/>
    <lineage>
        <taxon>Bacteria</taxon>
        <taxon>Candidatus Lloydiibacteriota</taxon>
    </lineage>
</organism>
<feature type="domain" description="CusB-like beta-barrel" evidence="5">
    <location>
        <begin position="376"/>
        <end position="450"/>
    </location>
</feature>
<keyword evidence="3 4" id="KW-0175">Coiled coil</keyword>
<dbReference type="PANTHER" id="PTHR32347:SF23">
    <property type="entry name" value="BLL5650 PROTEIN"/>
    <property type="match status" value="1"/>
</dbReference>
<reference evidence="7 8" key="1">
    <citation type="journal article" date="2016" name="Nat. Commun.">
        <title>Thousands of microbial genomes shed light on interconnected biogeochemical processes in an aquifer system.</title>
        <authorList>
            <person name="Anantharaman K."/>
            <person name="Brown C.T."/>
            <person name="Hug L.A."/>
            <person name="Sharon I."/>
            <person name="Castelle C.J."/>
            <person name="Probst A.J."/>
            <person name="Thomas B.C."/>
            <person name="Singh A."/>
            <person name="Wilkins M.J."/>
            <person name="Karaoz U."/>
            <person name="Brodie E.L."/>
            <person name="Williams K.H."/>
            <person name="Hubbard S.S."/>
            <person name="Banfield J.F."/>
        </authorList>
    </citation>
    <scope>NUCLEOTIDE SEQUENCE [LARGE SCALE GENOMIC DNA]</scope>
</reference>
<dbReference type="AlphaFoldDB" id="A0A1G2CWX8"/>
<dbReference type="GO" id="GO:0022857">
    <property type="term" value="F:transmembrane transporter activity"/>
    <property type="evidence" value="ECO:0007669"/>
    <property type="project" value="InterPro"/>
</dbReference>
<evidence type="ECO:0000256" key="3">
    <source>
        <dbReference type="ARBA" id="ARBA00023054"/>
    </source>
</evidence>
<dbReference type="Gene3D" id="2.40.50.100">
    <property type="match status" value="1"/>
</dbReference>
<accession>A0A1G2CWX8</accession>
<gene>
    <name evidence="7" type="ORF">A2845_02670</name>
</gene>
<evidence type="ECO:0008006" key="9">
    <source>
        <dbReference type="Google" id="ProtNLM"/>
    </source>
</evidence>
<dbReference type="NCBIfam" id="TIGR01730">
    <property type="entry name" value="RND_mfp"/>
    <property type="match status" value="1"/>
</dbReference>
<feature type="coiled-coil region" evidence="4">
    <location>
        <begin position="281"/>
        <end position="334"/>
    </location>
</feature>
<comment type="subcellular location">
    <subcellularLocation>
        <location evidence="1">Cell envelope</location>
    </subcellularLocation>
</comment>
<dbReference type="GO" id="GO:0016020">
    <property type="term" value="C:membrane"/>
    <property type="evidence" value="ECO:0007669"/>
    <property type="project" value="InterPro"/>
</dbReference>
<comment type="similarity">
    <text evidence="2">Belongs to the membrane fusion protein (MFP) (TC 8.A.1) family.</text>
</comment>
<evidence type="ECO:0000313" key="7">
    <source>
        <dbReference type="EMBL" id="OGZ05200.1"/>
    </source>
</evidence>
<dbReference type="EMBL" id="MHLI01000015">
    <property type="protein sequence ID" value="OGZ05200.1"/>
    <property type="molecule type" value="Genomic_DNA"/>
</dbReference>
<dbReference type="Proteomes" id="UP000177122">
    <property type="component" value="Unassembled WGS sequence"/>
</dbReference>
<dbReference type="Gene3D" id="2.40.420.20">
    <property type="match status" value="1"/>
</dbReference>
<dbReference type="Gene3D" id="2.40.30.170">
    <property type="match status" value="1"/>
</dbReference>
<comment type="caution">
    <text evidence="7">The sequence shown here is derived from an EMBL/GenBank/DDBJ whole genome shotgun (WGS) entry which is preliminary data.</text>
</comment>
<dbReference type="InterPro" id="IPR058627">
    <property type="entry name" value="MdtA-like_C"/>
</dbReference>
<name>A0A1G2CWX8_9BACT</name>
<evidence type="ECO:0000256" key="4">
    <source>
        <dbReference type="SAM" id="Coils"/>
    </source>
</evidence>
<dbReference type="PANTHER" id="PTHR32347">
    <property type="entry name" value="EFFLUX SYSTEM COMPONENT YKNX-RELATED"/>
    <property type="match status" value="1"/>
</dbReference>
<dbReference type="Pfam" id="PF25967">
    <property type="entry name" value="RND-MFP_C"/>
    <property type="match status" value="1"/>
</dbReference>
<evidence type="ECO:0000313" key="8">
    <source>
        <dbReference type="Proteomes" id="UP000177122"/>
    </source>
</evidence>
<evidence type="ECO:0000259" key="6">
    <source>
        <dbReference type="Pfam" id="PF25967"/>
    </source>
</evidence>
<protein>
    <recommendedName>
        <fullName evidence="9">Membrane fusion protein biotin-lipoyl like domain-containing protein</fullName>
    </recommendedName>
</protein>
<evidence type="ECO:0000259" key="5">
    <source>
        <dbReference type="Pfam" id="PF25954"/>
    </source>
</evidence>
<dbReference type="InterPro" id="IPR058792">
    <property type="entry name" value="Beta-barrel_RND_2"/>
</dbReference>
<dbReference type="InterPro" id="IPR050465">
    <property type="entry name" value="UPF0194_transport"/>
</dbReference>
<evidence type="ECO:0000256" key="1">
    <source>
        <dbReference type="ARBA" id="ARBA00004196"/>
    </source>
</evidence>
<dbReference type="Pfam" id="PF25954">
    <property type="entry name" value="Beta-barrel_RND_2"/>
    <property type="match status" value="1"/>
</dbReference>
<dbReference type="GO" id="GO:0030313">
    <property type="term" value="C:cell envelope"/>
    <property type="evidence" value="ECO:0007669"/>
    <property type="project" value="UniProtKB-SubCell"/>
</dbReference>
<evidence type="ECO:0000256" key="2">
    <source>
        <dbReference type="ARBA" id="ARBA00009477"/>
    </source>
</evidence>